<keyword evidence="8" id="KW-1185">Reference proteome</keyword>
<keyword evidence="3" id="KW-0274">FAD</keyword>
<keyword evidence="2" id="KW-0732">Signal</keyword>
<evidence type="ECO:0000313" key="7">
    <source>
        <dbReference type="EMBL" id="MCX7571797.1"/>
    </source>
</evidence>
<accession>A0ABT3X728</accession>
<dbReference type="InterPro" id="IPR052206">
    <property type="entry name" value="Retinol_saturase"/>
</dbReference>
<evidence type="ECO:0000256" key="4">
    <source>
        <dbReference type="ARBA" id="ARBA00022857"/>
    </source>
</evidence>
<organism evidence="7 8">
    <name type="scientific">Tumebacillus lacus</name>
    <dbReference type="NCBI Taxonomy" id="2995335"/>
    <lineage>
        <taxon>Bacteria</taxon>
        <taxon>Bacillati</taxon>
        <taxon>Bacillota</taxon>
        <taxon>Bacilli</taxon>
        <taxon>Bacillales</taxon>
        <taxon>Alicyclobacillaceae</taxon>
        <taxon>Tumebacillus</taxon>
    </lineage>
</organism>
<evidence type="ECO:0000256" key="1">
    <source>
        <dbReference type="ARBA" id="ARBA00022630"/>
    </source>
</evidence>
<dbReference type="InterPro" id="IPR036188">
    <property type="entry name" value="FAD/NAD-bd_sf"/>
</dbReference>
<dbReference type="Gene3D" id="3.50.50.60">
    <property type="entry name" value="FAD/NAD(P)-binding domain"/>
    <property type="match status" value="2"/>
</dbReference>
<proteinExistence type="predicted"/>
<keyword evidence="4" id="KW-0521">NADP</keyword>
<dbReference type="Proteomes" id="UP001208017">
    <property type="component" value="Unassembled WGS sequence"/>
</dbReference>
<sequence>MSQLDVIVIGGGIAGLASGARLADEGYRVRVLEQSESVGGYAGCFERGGYRFDTGAHHIGGLAEGDVLDRLLTRLGVREEIEAIPSPPLQATFGGETVPVPFSMEELLRVLTEAAPGDRTALLGITEEIRAFSRALISSDGNAIYEFFKKWSSVTWGAYLADRITSLQALGILSALGPGYGGITANGSALAMASLLATYHEGAFYIKGGTHRLPDLLAAAIEQRGGEVWTEASAEQILVEDKRVTGVVCRRGEDVVEMRAPVVLVASSLRSAYQMIDPAAIGDRFKQRLGQMKVGPSAFRLYLSAKEGYKPVGNDLLYFPGWDARQWDDDVFYSTFRHSDERMPATLVCFPSMVDRSLAPPDAHVMFMTILTHETEQTATPELQERMLQIAERMAPGIRGAALHYEIAVPQTFHRRTRNDRGSVFGWERSPEQSLRTNALAPKGALSGLYVAGQWGPNNGIYGGALTAEAAAVAILSERAKLAL</sequence>
<dbReference type="Pfam" id="PF01593">
    <property type="entry name" value="Amino_oxidase"/>
    <property type="match status" value="1"/>
</dbReference>
<dbReference type="RefSeq" id="WP_267153048.1">
    <property type="nucleotide sequence ID" value="NZ_JAPMLT010000013.1"/>
</dbReference>
<dbReference type="EMBL" id="JAPMLT010000013">
    <property type="protein sequence ID" value="MCX7571797.1"/>
    <property type="molecule type" value="Genomic_DNA"/>
</dbReference>
<keyword evidence="1" id="KW-0285">Flavoprotein</keyword>
<dbReference type="InterPro" id="IPR002937">
    <property type="entry name" value="Amino_oxidase"/>
</dbReference>
<dbReference type="SUPFAM" id="SSF51905">
    <property type="entry name" value="FAD/NAD(P)-binding domain"/>
    <property type="match status" value="1"/>
</dbReference>
<evidence type="ECO:0000256" key="5">
    <source>
        <dbReference type="ARBA" id="ARBA00023027"/>
    </source>
</evidence>
<name>A0ABT3X728_9BACL</name>
<keyword evidence="5" id="KW-0520">NAD</keyword>
<gene>
    <name evidence="7" type="ORF">OS242_17780</name>
</gene>
<feature type="domain" description="Amine oxidase" evidence="6">
    <location>
        <begin position="13"/>
        <end position="476"/>
    </location>
</feature>
<evidence type="ECO:0000313" key="8">
    <source>
        <dbReference type="Proteomes" id="UP001208017"/>
    </source>
</evidence>
<dbReference type="PANTHER" id="PTHR46091:SF3">
    <property type="entry name" value="AMINE OXIDASE DOMAIN-CONTAINING PROTEIN"/>
    <property type="match status" value="1"/>
</dbReference>
<comment type="caution">
    <text evidence="7">The sequence shown here is derived from an EMBL/GenBank/DDBJ whole genome shotgun (WGS) entry which is preliminary data.</text>
</comment>
<reference evidence="7 8" key="1">
    <citation type="submission" date="2022-11" db="EMBL/GenBank/DDBJ databases">
        <title>Study of microbial diversity in lake waters.</title>
        <authorList>
            <person name="Zhang J."/>
        </authorList>
    </citation>
    <scope>NUCLEOTIDE SEQUENCE [LARGE SCALE GENOMIC DNA]</scope>
    <source>
        <strain evidence="7 8">DT12</strain>
    </source>
</reference>
<protein>
    <submittedName>
        <fullName evidence="7">NAD(P)/FAD-dependent oxidoreductase</fullName>
    </submittedName>
</protein>
<dbReference type="PANTHER" id="PTHR46091">
    <property type="entry name" value="BLR7054 PROTEIN"/>
    <property type="match status" value="1"/>
</dbReference>
<evidence type="ECO:0000256" key="3">
    <source>
        <dbReference type="ARBA" id="ARBA00022827"/>
    </source>
</evidence>
<evidence type="ECO:0000259" key="6">
    <source>
        <dbReference type="Pfam" id="PF01593"/>
    </source>
</evidence>
<evidence type="ECO:0000256" key="2">
    <source>
        <dbReference type="ARBA" id="ARBA00022729"/>
    </source>
</evidence>